<comment type="caution">
    <text evidence="4">The sequence shown here is derived from an EMBL/GenBank/DDBJ whole genome shotgun (WGS) entry which is preliminary data.</text>
</comment>
<dbReference type="OrthoDB" id="1932220at2759"/>
<evidence type="ECO:0000256" key="3">
    <source>
        <dbReference type="ARBA" id="ARBA00023315"/>
    </source>
</evidence>
<dbReference type="EMBL" id="JADGMS010000002">
    <property type="protein sequence ID" value="KAF9686619.1"/>
    <property type="molecule type" value="Genomic_DNA"/>
</dbReference>
<evidence type="ECO:0000256" key="1">
    <source>
        <dbReference type="ARBA" id="ARBA00009861"/>
    </source>
</evidence>
<keyword evidence="3" id="KW-0012">Acyltransferase</keyword>
<proteinExistence type="inferred from homology"/>
<dbReference type="InterPro" id="IPR023213">
    <property type="entry name" value="CAT-like_dom_sf"/>
</dbReference>
<protein>
    <submittedName>
        <fullName evidence="4">Uncharacterized protein</fullName>
    </submittedName>
</protein>
<organism evidence="4 5">
    <name type="scientific">Salix dunnii</name>
    <dbReference type="NCBI Taxonomy" id="1413687"/>
    <lineage>
        <taxon>Eukaryota</taxon>
        <taxon>Viridiplantae</taxon>
        <taxon>Streptophyta</taxon>
        <taxon>Embryophyta</taxon>
        <taxon>Tracheophyta</taxon>
        <taxon>Spermatophyta</taxon>
        <taxon>Magnoliopsida</taxon>
        <taxon>eudicotyledons</taxon>
        <taxon>Gunneridae</taxon>
        <taxon>Pentapetalae</taxon>
        <taxon>rosids</taxon>
        <taxon>fabids</taxon>
        <taxon>Malpighiales</taxon>
        <taxon>Salicaceae</taxon>
        <taxon>Saliceae</taxon>
        <taxon>Salix</taxon>
    </lineage>
</organism>
<evidence type="ECO:0000256" key="2">
    <source>
        <dbReference type="ARBA" id="ARBA00022679"/>
    </source>
</evidence>
<dbReference type="Pfam" id="PF02458">
    <property type="entry name" value="Transferase"/>
    <property type="match status" value="1"/>
</dbReference>
<keyword evidence="5" id="KW-1185">Reference proteome</keyword>
<name>A0A835N5E9_9ROSI</name>
<accession>A0A835N5E9</accession>
<dbReference type="PANTHER" id="PTHR31623">
    <property type="entry name" value="F21J9.9"/>
    <property type="match status" value="1"/>
</dbReference>
<evidence type="ECO:0000313" key="5">
    <source>
        <dbReference type="Proteomes" id="UP000657918"/>
    </source>
</evidence>
<dbReference type="PANTHER" id="PTHR31623:SF110">
    <property type="entry name" value="VINORINE SYNTHASE-LIKE"/>
    <property type="match status" value="1"/>
</dbReference>
<reference evidence="4 5" key="1">
    <citation type="submission" date="2020-10" db="EMBL/GenBank/DDBJ databases">
        <title>Plant Genome Project.</title>
        <authorList>
            <person name="Zhang R.-G."/>
        </authorList>
    </citation>
    <scope>NUCLEOTIDE SEQUENCE [LARGE SCALE GENOMIC DNA]</scope>
    <source>
        <strain evidence="4">FAFU-HL-1</strain>
        <tissue evidence="4">Leaf</tissue>
    </source>
</reference>
<keyword evidence="2" id="KW-0808">Transferase</keyword>
<gene>
    <name evidence="4" type="ORF">SADUNF_Sadunf02G0008000</name>
</gene>
<dbReference type="GO" id="GO:0016746">
    <property type="term" value="F:acyltransferase activity"/>
    <property type="evidence" value="ECO:0007669"/>
    <property type="project" value="UniProtKB-KW"/>
</dbReference>
<dbReference type="AlphaFoldDB" id="A0A835N5E9"/>
<comment type="similarity">
    <text evidence="1">Belongs to the plant acyltransferase family.</text>
</comment>
<sequence length="536" mass="58873">MEVQIISKQNVRPSSPTPPHLRNFKLSLLDQLIPVPYAPILLYYPMNDNSGASNLDVLKRLQVLKKSLSDTLTHFYPLAGKIKDVLSIDCDDEGACYVEAKVNCHLSEFLRQPDLLLANQLFPCELLPKAVTHAANFQVNVFECGGIAIGICISHLILDCAALSTFLKAWSATARGSTEAIIYPEFVPTSLFPANDSWLRDSAVVMFGSLFKKGKGITKRFVFDASAISSLRARAAGVECPTRVEVVSSFLWKGIMAASEEWRGSRRPSLLTHLVNLRRKMEPKLAENSMGNFLWLAAAKCMDKSRVELNDLVGEVRKAISKIDADFVEQIKGDKLNSLAEQTLREIGEFGSSDGVDYLGFSSWCRFGIYDADFGWGKPVWISSFAVSGSLTMNLVILADTRCDGIEAFVTLDEKDMTILEGNPELLKFASLNPSPLDIHKSVQLHQFLRCELIVKKSTAAVFVAKIQPEAVMKPPCTLSSLLVPSSRRFVFDASAIADRKAQVTGSGMTPPLSENSIGKSLLDSSSCTIHGRVQA</sequence>
<dbReference type="Gene3D" id="3.30.559.10">
    <property type="entry name" value="Chloramphenicol acetyltransferase-like domain"/>
    <property type="match status" value="2"/>
</dbReference>
<dbReference type="Proteomes" id="UP000657918">
    <property type="component" value="Unassembled WGS sequence"/>
</dbReference>
<evidence type="ECO:0000313" key="4">
    <source>
        <dbReference type="EMBL" id="KAF9686619.1"/>
    </source>
</evidence>